<dbReference type="AlphaFoldDB" id="E4YBV4"/>
<gene>
    <name evidence="3" type="ORF">GSOID_T00020909001</name>
</gene>
<protein>
    <submittedName>
        <fullName evidence="3">Uncharacterized protein</fullName>
    </submittedName>
</protein>
<evidence type="ECO:0000256" key="1">
    <source>
        <dbReference type="SAM" id="MobiDB-lite"/>
    </source>
</evidence>
<reference evidence="3" key="1">
    <citation type="journal article" date="2010" name="Science">
        <title>Plasticity of animal genome architecture unmasked by rapid evolution of a pelagic tunicate.</title>
        <authorList>
            <person name="Denoeud F."/>
            <person name="Henriet S."/>
            <person name="Mungpakdee S."/>
            <person name="Aury J.M."/>
            <person name="Da Silva C."/>
            <person name="Brinkmann H."/>
            <person name="Mikhaleva J."/>
            <person name="Olsen L.C."/>
            <person name="Jubin C."/>
            <person name="Canestro C."/>
            <person name="Bouquet J.M."/>
            <person name="Danks G."/>
            <person name="Poulain J."/>
            <person name="Campsteijn C."/>
            <person name="Adamski M."/>
            <person name="Cross I."/>
            <person name="Yadetie F."/>
            <person name="Muffato M."/>
            <person name="Louis A."/>
            <person name="Butcher S."/>
            <person name="Tsagkogeorga G."/>
            <person name="Konrad A."/>
            <person name="Singh S."/>
            <person name="Jensen M.F."/>
            <person name="Cong E.H."/>
            <person name="Eikeseth-Otteraa H."/>
            <person name="Noel B."/>
            <person name="Anthouard V."/>
            <person name="Porcel B.M."/>
            <person name="Kachouri-Lafond R."/>
            <person name="Nishino A."/>
            <person name="Ugolini M."/>
            <person name="Chourrout P."/>
            <person name="Nishida H."/>
            <person name="Aasland R."/>
            <person name="Huzurbazar S."/>
            <person name="Westhof E."/>
            <person name="Delsuc F."/>
            <person name="Lehrach H."/>
            <person name="Reinhardt R."/>
            <person name="Weissenbach J."/>
            <person name="Roy S.W."/>
            <person name="Artiguenave F."/>
            <person name="Postlethwait J.H."/>
            <person name="Manak J.R."/>
            <person name="Thompson E.M."/>
            <person name="Jaillon O."/>
            <person name="Du Pasquier L."/>
            <person name="Boudinot P."/>
            <person name="Liberles D.A."/>
            <person name="Volff J.N."/>
            <person name="Philippe H."/>
            <person name="Lenhard B."/>
            <person name="Roest Crollius H."/>
            <person name="Wincker P."/>
            <person name="Chourrout D."/>
        </authorList>
    </citation>
    <scope>NUCLEOTIDE SEQUENCE [LARGE SCALE GENOMIC DNA]</scope>
</reference>
<evidence type="ECO:0000313" key="3">
    <source>
        <dbReference type="EMBL" id="CBY33041.1"/>
    </source>
</evidence>
<feature type="signal peptide" evidence="2">
    <location>
        <begin position="1"/>
        <end position="18"/>
    </location>
</feature>
<feature type="chain" id="PRO_5003190985" evidence="2">
    <location>
        <begin position="19"/>
        <end position="248"/>
    </location>
</feature>
<keyword evidence="2" id="KW-0732">Signal</keyword>
<feature type="region of interest" description="Disordered" evidence="1">
    <location>
        <begin position="148"/>
        <end position="168"/>
    </location>
</feature>
<evidence type="ECO:0000256" key="2">
    <source>
        <dbReference type="SAM" id="SignalP"/>
    </source>
</evidence>
<accession>E4YBV4</accession>
<proteinExistence type="predicted"/>
<dbReference type="EMBL" id="FN654389">
    <property type="protein sequence ID" value="CBY33041.1"/>
    <property type="molecule type" value="Genomic_DNA"/>
</dbReference>
<organism evidence="3">
    <name type="scientific">Oikopleura dioica</name>
    <name type="common">Tunicate</name>
    <dbReference type="NCBI Taxonomy" id="34765"/>
    <lineage>
        <taxon>Eukaryota</taxon>
        <taxon>Metazoa</taxon>
        <taxon>Chordata</taxon>
        <taxon>Tunicata</taxon>
        <taxon>Appendicularia</taxon>
        <taxon>Copelata</taxon>
        <taxon>Oikopleuridae</taxon>
        <taxon>Oikopleura</taxon>
    </lineage>
</organism>
<dbReference type="Proteomes" id="UP000011014">
    <property type="component" value="Unassembled WGS sequence"/>
</dbReference>
<sequence>MKLFSIFVGVLSLGVAEAQKGKARSNDEKIRVQALRNREKLDAKKAKLQKIFDAQAEWIKENFGPGSLTTNEYTPYAKRIYRNWLLKYEKNKERMMARLEKCGLQSISHSRRNKGRNRRQATEEEILEGYPKYTREEVQEFLKKNGVTASARPLPSGPQVRGRGKKGSRFDLRSAQNKFADTTDDFVEFANHYISQCRPHQPDLQMSRFTNWFVYLNQKLISKSNHLDASARGGFEIFKLGEEESSFF</sequence>
<name>E4YBV4_OIKDI</name>